<dbReference type="Pfam" id="PF01636">
    <property type="entry name" value="APH"/>
    <property type="match status" value="1"/>
</dbReference>
<protein>
    <submittedName>
        <fullName evidence="2">Predicted kinase, aminoglycoside phosphotransferase (APT) family</fullName>
    </submittedName>
</protein>
<proteinExistence type="predicted"/>
<dbReference type="STRING" id="131112.SAMN04489737_0989"/>
<dbReference type="InterPro" id="IPR002575">
    <property type="entry name" value="Aminoglycoside_PTrfase"/>
</dbReference>
<organism evidence="2 3">
    <name type="scientific">Arcanobacterium phocae</name>
    <dbReference type="NCBI Taxonomy" id="131112"/>
    <lineage>
        <taxon>Bacteria</taxon>
        <taxon>Bacillati</taxon>
        <taxon>Actinomycetota</taxon>
        <taxon>Actinomycetes</taxon>
        <taxon>Actinomycetales</taxon>
        <taxon>Actinomycetaceae</taxon>
        <taxon>Arcanobacterium</taxon>
    </lineage>
</organism>
<keyword evidence="2" id="KW-0808">Transferase</keyword>
<dbReference type="SUPFAM" id="SSF56112">
    <property type="entry name" value="Protein kinase-like (PK-like)"/>
    <property type="match status" value="1"/>
</dbReference>
<dbReference type="InterPro" id="IPR011009">
    <property type="entry name" value="Kinase-like_dom_sf"/>
</dbReference>
<feature type="domain" description="Aminoglycoside phosphotransferase" evidence="1">
    <location>
        <begin position="39"/>
        <end position="244"/>
    </location>
</feature>
<sequence length="340" mass="37087">MSPYHLAALAVVAVDGLNAVSIRGPYSSSPDFIFGGVLDSRGKHWVVKVPRNSHASTVIEAEAGLSPVLVDRLRQGQLPFDVMRPAGFAPLTNGRAIVYPQPLGKTFDFDSLTIDQAHELGRTLATIHQLDPATITDAGMPAYDSETVRKRLLTELTDANATGSVPAILNRRWENAVENTELWSFTPRVVHGDIAPDNILWSEDHVSCVLGFGEAHVGDPAYDFALLMSGIDESLFDAIVESYRNSLADDLDEHFFTRTVLLSEIALARWLMFGVRNSDHSIIHEAKEMMNELAEEISADPDLAPGPVWEVDSVDTDLPIEDASEAGFHTGDDDESAAIL</sequence>
<keyword evidence="3" id="KW-1185">Reference proteome</keyword>
<evidence type="ECO:0000313" key="2">
    <source>
        <dbReference type="EMBL" id="SDU79760.1"/>
    </source>
</evidence>
<dbReference type="GO" id="GO:0016301">
    <property type="term" value="F:kinase activity"/>
    <property type="evidence" value="ECO:0007669"/>
    <property type="project" value="UniProtKB-KW"/>
</dbReference>
<name>A0A1H2LFG3_9ACTO</name>
<keyword evidence="2" id="KW-0418">Kinase</keyword>
<dbReference type="EMBL" id="LT629804">
    <property type="protein sequence ID" value="SDU79760.1"/>
    <property type="molecule type" value="Genomic_DNA"/>
</dbReference>
<dbReference type="AlphaFoldDB" id="A0A1H2LFG3"/>
<evidence type="ECO:0000259" key="1">
    <source>
        <dbReference type="Pfam" id="PF01636"/>
    </source>
</evidence>
<gene>
    <name evidence="2" type="ORF">SAMN04489737_0989</name>
</gene>
<evidence type="ECO:0000313" key="3">
    <source>
        <dbReference type="Proteomes" id="UP000214355"/>
    </source>
</evidence>
<dbReference type="Proteomes" id="UP000214355">
    <property type="component" value="Chromosome I"/>
</dbReference>
<reference evidence="3" key="1">
    <citation type="submission" date="2016-10" db="EMBL/GenBank/DDBJ databases">
        <authorList>
            <person name="Varghese N."/>
            <person name="Submissions S."/>
        </authorList>
    </citation>
    <scope>NUCLEOTIDE SEQUENCE [LARGE SCALE GENOMIC DNA]</scope>
    <source>
        <strain evidence="3">DSM 10002</strain>
    </source>
</reference>
<accession>A0A1H2LFG3</accession>
<dbReference type="Gene3D" id="3.90.1200.10">
    <property type="match status" value="1"/>
</dbReference>